<dbReference type="EMBL" id="CM039433">
    <property type="protein sequence ID" value="KAI4329394.1"/>
    <property type="molecule type" value="Genomic_DNA"/>
</dbReference>
<evidence type="ECO:0000313" key="1">
    <source>
        <dbReference type="EMBL" id="KAI4329394.1"/>
    </source>
</evidence>
<accession>A0ACB9N157</accession>
<protein>
    <submittedName>
        <fullName evidence="1">Uncharacterized protein</fullName>
    </submittedName>
</protein>
<keyword evidence="2" id="KW-1185">Reference proteome</keyword>
<sequence length="99" mass="11098">MAINIYYLLTKFIKLLLHSHMEMVGKVFVGMLGFSGVALCLAGIAYLVIHKNREATNLLALTTPESRQMTNEQGNESIYCLPREDIVSMQLPQRSNPSI</sequence>
<dbReference type="Proteomes" id="UP000828941">
    <property type="component" value="Chromosome 8"/>
</dbReference>
<proteinExistence type="predicted"/>
<gene>
    <name evidence="1" type="ORF">L6164_021662</name>
</gene>
<evidence type="ECO:0000313" key="2">
    <source>
        <dbReference type="Proteomes" id="UP000828941"/>
    </source>
</evidence>
<reference evidence="1 2" key="1">
    <citation type="journal article" date="2022" name="DNA Res.">
        <title>Chromosomal-level genome assembly of the orchid tree Bauhinia variegata (Leguminosae; Cercidoideae) supports the allotetraploid origin hypothesis of Bauhinia.</title>
        <authorList>
            <person name="Zhong Y."/>
            <person name="Chen Y."/>
            <person name="Zheng D."/>
            <person name="Pang J."/>
            <person name="Liu Y."/>
            <person name="Luo S."/>
            <person name="Meng S."/>
            <person name="Qian L."/>
            <person name="Wei D."/>
            <person name="Dai S."/>
            <person name="Zhou R."/>
        </authorList>
    </citation>
    <scope>NUCLEOTIDE SEQUENCE [LARGE SCALE GENOMIC DNA]</scope>
    <source>
        <strain evidence="1">BV-YZ2020</strain>
    </source>
</reference>
<comment type="caution">
    <text evidence="1">The sequence shown here is derived from an EMBL/GenBank/DDBJ whole genome shotgun (WGS) entry which is preliminary data.</text>
</comment>
<name>A0ACB9N157_BAUVA</name>
<organism evidence="1 2">
    <name type="scientific">Bauhinia variegata</name>
    <name type="common">Purple orchid tree</name>
    <name type="synonym">Phanera variegata</name>
    <dbReference type="NCBI Taxonomy" id="167791"/>
    <lineage>
        <taxon>Eukaryota</taxon>
        <taxon>Viridiplantae</taxon>
        <taxon>Streptophyta</taxon>
        <taxon>Embryophyta</taxon>
        <taxon>Tracheophyta</taxon>
        <taxon>Spermatophyta</taxon>
        <taxon>Magnoliopsida</taxon>
        <taxon>eudicotyledons</taxon>
        <taxon>Gunneridae</taxon>
        <taxon>Pentapetalae</taxon>
        <taxon>rosids</taxon>
        <taxon>fabids</taxon>
        <taxon>Fabales</taxon>
        <taxon>Fabaceae</taxon>
        <taxon>Cercidoideae</taxon>
        <taxon>Cercideae</taxon>
        <taxon>Bauhiniinae</taxon>
        <taxon>Bauhinia</taxon>
    </lineage>
</organism>